<evidence type="ECO:0000313" key="1">
    <source>
        <dbReference type="EMBL" id="WZC48542.1"/>
    </source>
</evidence>
<keyword evidence="2" id="KW-1185">Reference proteome</keyword>
<reference evidence="2" key="1">
    <citation type="submission" date="2024-04" db="EMBL/GenBank/DDBJ databases">
        <title>Phylogenomic analyses of a clade within the roseobacter group suggest taxonomic reassignments of species of the genera Aestuariivita, Citreicella, Loktanella, Nautella, Pelagibaca, Ruegeria, Thalassobius, Thiobacimonas and Tropicibacter, and the proposal o.</title>
        <authorList>
            <person name="Jeon C.O."/>
        </authorList>
    </citation>
    <scope>NUCLEOTIDE SEQUENCE [LARGE SCALE GENOMIC DNA]</scope>
    <source>
        <strain evidence="2">BS5-3</strain>
    </source>
</reference>
<organism evidence="1 2">
    <name type="scientific">Yoonia phaeophyticola</name>
    <dbReference type="NCBI Taxonomy" id="3137369"/>
    <lineage>
        <taxon>Bacteria</taxon>
        <taxon>Pseudomonadati</taxon>
        <taxon>Pseudomonadota</taxon>
        <taxon>Alphaproteobacteria</taxon>
        <taxon>Rhodobacterales</taxon>
        <taxon>Paracoccaceae</taxon>
        <taxon>Yoonia</taxon>
    </lineage>
</organism>
<dbReference type="EMBL" id="CP150951">
    <property type="protein sequence ID" value="WZC48542.1"/>
    <property type="molecule type" value="Genomic_DNA"/>
</dbReference>
<dbReference type="Proteomes" id="UP001440612">
    <property type="component" value="Chromosome"/>
</dbReference>
<sequence>MNLYRIFTVFFGLLIAAPTVILNAHGYDIAFWLRDDTTTAAAAPEIVPPIDRPELRALFSADDLNQTRYVEVTEIIPPDALLQPQETTPDPALLPLYAAARAPARLIPYCDEVVRSIGTLCDVLHTHTHETREGKLALTGQLAFLPDFDMGSPFDMEDGAITEVSVALPHSGDLLPPNEADTRVAGMQQAAAICAALKDAYGNCVLTGVMFKVEELWITDLEALPAGTNPQRLAVEARFAVFAAPGALDEDRLQQHIQTLRDPA</sequence>
<gene>
    <name evidence="1" type="ORF">AABB29_17080</name>
</gene>
<proteinExistence type="predicted"/>
<dbReference type="RefSeq" id="WP_341366657.1">
    <property type="nucleotide sequence ID" value="NZ_CP150951.2"/>
</dbReference>
<protein>
    <submittedName>
        <fullName evidence="1">Uncharacterized protein</fullName>
    </submittedName>
</protein>
<evidence type="ECO:0000313" key="2">
    <source>
        <dbReference type="Proteomes" id="UP001440612"/>
    </source>
</evidence>
<name>A0ABZ2V299_9RHOB</name>
<accession>A0ABZ2V299</accession>